<protein>
    <submittedName>
        <fullName evidence="1">Uncharacterized protein</fullName>
    </submittedName>
</protein>
<gene>
    <name evidence="1" type="ORF">UY17_C0017G0007</name>
</gene>
<organism evidence="1 2">
    <name type="scientific">Candidatus Beckwithbacteria bacterium GW2011_GWC2_47_9</name>
    <dbReference type="NCBI Taxonomy" id="1618373"/>
    <lineage>
        <taxon>Bacteria</taxon>
        <taxon>Candidatus Beckwithiibacteriota</taxon>
    </lineage>
</organism>
<dbReference type="AlphaFoldDB" id="A0A0G1WZ24"/>
<evidence type="ECO:0000313" key="1">
    <source>
        <dbReference type="EMBL" id="KKU87480.1"/>
    </source>
</evidence>
<accession>A0A0G1WZ24</accession>
<comment type="caution">
    <text evidence="1">The sequence shown here is derived from an EMBL/GenBank/DDBJ whole genome shotgun (WGS) entry which is preliminary data.</text>
</comment>
<dbReference type="Proteomes" id="UP000034772">
    <property type="component" value="Unassembled WGS sequence"/>
</dbReference>
<sequence>MRVIIGSLLIIVLIILSLLIGRGPKLLNDLQPTPPPQLAISFVGWQDVVNKEYGYRLKMPHDWSALQIAGEPAYPQRMKLVNVKPEEQTKPHVGIVITAFPFKNQDLNAFPDIAALIDEGREPRRLTMAGSPAVFVDNLGDSGEEFAVFISHKDYLYRFDWTGTHPDVRKQYQDVGLKILASLQFL</sequence>
<dbReference type="EMBL" id="LCOZ01000017">
    <property type="protein sequence ID" value="KKU87480.1"/>
    <property type="molecule type" value="Genomic_DNA"/>
</dbReference>
<evidence type="ECO:0000313" key="2">
    <source>
        <dbReference type="Proteomes" id="UP000034772"/>
    </source>
</evidence>
<reference evidence="1 2" key="1">
    <citation type="journal article" date="2015" name="Nature">
        <title>rRNA introns, odd ribosomes, and small enigmatic genomes across a large radiation of phyla.</title>
        <authorList>
            <person name="Brown C.T."/>
            <person name="Hug L.A."/>
            <person name="Thomas B.C."/>
            <person name="Sharon I."/>
            <person name="Castelle C.J."/>
            <person name="Singh A."/>
            <person name="Wilkins M.J."/>
            <person name="Williams K.H."/>
            <person name="Banfield J.F."/>
        </authorList>
    </citation>
    <scope>NUCLEOTIDE SEQUENCE [LARGE SCALE GENOMIC DNA]</scope>
</reference>
<name>A0A0G1WZ24_9BACT</name>
<proteinExistence type="predicted"/>